<sequence length="213" mass="24131">MMGILESIKRFFVLPEKDNDILKSNCFKVDYLVIDLELTGLNAKQDEIVSIAWVPISHQRIQIGQCQHFINNQVSNLNQSPVFHGIDNTTIAAGVPLNEALKALNELLDDKILIFHNQQLDWGFLRIAFNKAGLLHKPLAILDTMNIEHKRLARQGHVIAQDSLTLSSCRERYRLPEYNCHNALTDAMATAELFLAQANQISRGKPLLVKHLM</sequence>
<keyword evidence="6" id="KW-1185">Reference proteome</keyword>
<keyword evidence="3 5" id="KW-0269">Exonuclease</keyword>
<protein>
    <submittedName>
        <fullName evidence="5">3'-5' exonuclease</fullName>
    </submittedName>
</protein>
<dbReference type="SMART" id="SM00479">
    <property type="entry name" value="EXOIII"/>
    <property type="match status" value="1"/>
</dbReference>
<dbReference type="InterPro" id="IPR012337">
    <property type="entry name" value="RNaseH-like_sf"/>
</dbReference>
<dbReference type="Pfam" id="PF00929">
    <property type="entry name" value="RNase_T"/>
    <property type="match status" value="1"/>
</dbReference>
<keyword evidence="2" id="KW-0378">Hydrolase</keyword>
<evidence type="ECO:0000256" key="3">
    <source>
        <dbReference type="ARBA" id="ARBA00022839"/>
    </source>
</evidence>
<comment type="caution">
    <text evidence="5">The sequence shown here is derived from an EMBL/GenBank/DDBJ whole genome shotgun (WGS) entry which is preliminary data.</text>
</comment>
<dbReference type="SUPFAM" id="SSF53098">
    <property type="entry name" value="Ribonuclease H-like"/>
    <property type="match status" value="1"/>
</dbReference>
<evidence type="ECO:0000256" key="2">
    <source>
        <dbReference type="ARBA" id="ARBA00022801"/>
    </source>
</evidence>
<evidence type="ECO:0000259" key="4">
    <source>
        <dbReference type="SMART" id="SM00479"/>
    </source>
</evidence>
<dbReference type="PANTHER" id="PTHR30231:SF4">
    <property type="entry name" value="PROTEIN NEN2"/>
    <property type="match status" value="1"/>
</dbReference>
<name>A0ABU8EVI6_9GAMM</name>
<reference evidence="5 6" key="1">
    <citation type="submission" date="2023-12" db="EMBL/GenBank/DDBJ databases">
        <title>Friends and Foes: Symbiotic and Algicidal bacterial influence on Karenia brevis blooms.</title>
        <authorList>
            <person name="Fei C."/>
            <person name="Mohamed A.R."/>
            <person name="Booker A."/>
            <person name="Arshad M."/>
            <person name="Klass S."/>
            <person name="Ahn S."/>
            <person name="Gilbert P.M."/>
            <person name="Heil C.A."/>
            <person name="Martinez J.M."/>
            <person name="Amin S.A."/>
        </authorList>
    </citation>
    <scope>NUCLEOTIDE SEQUENCE [LARGE SCALE GENOMIC DNA]</scope>
    <source>
        <strain evidence="5 6">CE15</strain>
    </source>
</reference>
<dbReference type="GO" id="GO:0004527">
    <property type="term" value="F:exonuclease activity"/>
    <property type="evidence" value="ECO:0007669"/>
    <property type="project" value="UniProtKB-KW"/>
</dbReference>
<evidence type="ECO:0000313" key="6">
    <source>
        <dbReference type="Proteomes" id="UP001382455"/>
    </source>
</evidence>
<dbReference type="Gene3D" id="3.30.420.10">
    <property type="entry name" value="Ribonuclease H-like superfamily/Ribonuclease H"/>
    <property type="match status" value="1"/>
</dbReference>
<evidence type="ECO:0000313" key="5">
    <source>
        <dbReference type="EMBL" id="MEI4550226.1"/>
    </source>
</evidence>
<dbReference type="InterPro" id="IPR036397">
    <property type="entry name" value="RNaseH_sf"/>
</dbReference>
<dbReference type="CDD" id="cd06127">
    <property type="entry name" value="DEDDh"/>
    <property type="match status" value="1"/>
</dbReference>
<gene>
    <name evidence="5" type="ORF">WAE96_11165</name>
</gene>
<keyword evidence="1" id="KW-0540">Nuclease</keyword>
<accession>A0ABU8EVI6</accession>
<dbReference type="EMBL" id="JBAWKS010000001">
    <property type="protein sequence ID" value="MEI4550226.1"/>
    <property type="molecule type" value="Genomic_DNA"/>
</dbReference>
<proteinExistence type="predicted"/>
<dbReference type="PANTHER" id="PTHR30231">
    <property type="entry name" value="DNA POLYMERASE III SUBUNIT EPSILON"/>
    <property type="match status" value="1"/>
</dbReference>
<dbReference type="Proteomes" id="UP001382455">
    <property type="component" value="Unassembled WGS sequence"/>
</dbReference>
<evidence type="ECO:0000256" key="1">
    <source>
        <dbReference type="ARBA" id="ARBA00022722"/>
    </source>
</evidence>
<feature type="domain" description="Exonuclease" evidence="4">
    <location>
        <begin position="30"/>
        <end position="203"/>
    </location>
</feature>
<dbReference type="InterPro" id="IPR013520">
    <property type="entry name" value="Ribonucl_H"/>
</dbReference>
<organism evidence="5 6">
    <name type="scientific">Pseudoalteromonas spongiae</name>
    <dbReference type="NCBI Taxonomy" id="298657"/>
    <lineage>
        <taxon>Bacteria</taxon>
        <taxon>Pseudomonadati</taxon>
        <taxon>Pseudomonadota</taxon>
        <taxon>Gammaproteobacteria</taxon>
        <taxon>Alteromonadales</taxon>
        <taxon>Pseudoalteromonadaceae</taxon>
        <taxon>Pseudoalteromonas</taxon>
    </lineage>
</organism>